<dbReference type="GeneID" id="28966011"/>
<reference evidence="1" key="1">
    <citation type="submission" date="2013-07" db="EMBL/GenBank/DDBJ databases">
        <title>The Genome Sequence of Cryptococcus dejecticola CBS10117.</title>
        <authorList>
            <consortium name="The Broad Institute Genome Sequencing Platform"/>
            <person name="Cuomo C."/>
            <person name="Litvintseva A."/>
            <person name="Chen Y."/>
            <person name="Heitman J."/>
            <person name="Sun S."/>
            <person name="Springer D."/>
            <person name="Dromer F."/>
            <person name="Young S.K."/>
            <person name="Zeng Q."/>
            <person name="Gargeya S."/>
            <person name="Fitzgerald M."/>
            <person name="Abouelleil A."/>
            <person name="Alvarado L."/>
            <person name="Berlin A.M."/>
            <person name="Chapman S.B."/>
            <person name="Dewar J."/>
            <person name="Goldberg J."/>
            <person name="Griggs A."/>
            <person name="Gujja S."/>
            <person name="Hansen M."/>
            <person name="Howarth C."/>
            <person name="Imamovic A."/>
            <person name="Larimer J."/>
            <person name="McCowan C."/>
            <person name="Murphy C."/>
            <person name="Pearson M."/>
            <person name="Priest M."/>
            <person name="Roberts A."/>
            <person name="Saif S."/>
            <person name="Shea T."/>
            <person name="Sykes S."/>
            <person name="Wortman J."/>
            <person name="Nusbaum C."/>
            <person name="Birren B."/>
        </authorList>
    </citation>
    <scope>NUCLEOTIDE SEQUENCE [LARGE SCALE GENOMIC DNA]</scope>
    <source>
        <strain evidence="1">CBS 10117</strain>
    </source>
</reference>
<reference evidence="2" key="2">
    <citation type="submission" date="2013-07" db="EMBL/GenBank/DDBJ databases">
        <authorList>
            <consortium name="The Broad Institute Genome Sequencing Platform"/>
            <person name="Cuomo C."/>
            <person name="Litvintseva A."/>
            <person name="Chen Y."/>
            <person name="Heitman J."/>
            <person name="Sun S."/>
            <person name="Springer D."/>
            <person name="Dromer F."/>
            <person name="Young S.K."/>
            <person name="Zeng Q."/>
            <person name="Gargeya S."/>
            <person name="Fitzgerald M."/>
            <person name="Abouelleil A."/>
            <person name="Alvarado L."/>
            <person name="Berlin A.M."/>
            <person name="Chapman S.B."/>
            <person name="Dewar J."/>
            <person name="Goldberg J."/>
            <person name="Griggs A."/>
            <person name="Gujja S."/>
            <person name="Hansen M."/>
            <person name="Howarth C."/>
            <person name="Imamovic A."/>
            <person name="Larimer J."/>
            <person name="McCowan C."/>
            <person name="Murphy C."/>
            <person name="Pearson M."/>
            <person name="Priest M."/>
            <person name="Roberts A."/>
            <person name="Saif S."/>
            <person name="Shea T."/>
            <person name="Sykes S."/>
            <person name="Wortman J."/>
            <person name="Nusbaum C."/>
            <person name="Birren B."/>
        </authorList>
    </citation>
    <scope>NUCLEOTIDE SEQUENCE</scope>
    <source>
        <strain evidence="2">CBS 10117</strain>
    </source>
</reference>
<dbReference type="AlphaFoldDB" id="A0A1A6ADI2"/>
<evidence type="ECO:0000313" key="1">
    <source>
        <dbReference type="EMBL" id="OBR88093.1"/>
    </source>
</evidence>
<proteinExistence type="predicted"/>
<keyword evidence="3" id="KW-1185">Reference proteome</keyword>
<evidence type="ECO:0000313" key="3">
    <source>
        <dbReference type="Proteomes" id="UP000078595"/>
    </source>
</evidence>
<name>A0A1A6ADI2_9TREE</name>
<dbReference type="EMBL" id="KI894028">
    <property type="protein sequence ID" value="OBR88093.1"/>
    <property type="molecule type" value="Genomic_DNA"/>
</dbReference>
<accession>A0A1A6ADI2</accession>
<dbReference type="KEGG" id="kdj:28966011"/>
<dbReference type="VEuPathDB" id="FungiDB:I303_02312"/>
<dbReference type="EMBL" id="CP144531">
    <property type="protein sequence ID" value="WWC59010.1"/>
    <property type="molecule type" value="Genomic_DNA"/>
</dbReference>
<organism evidence="1">
    <name type="scientific">Kwoniella dejecticola CBS 10117</name>
    <dbReference type="NCBI Taxonomy" id="1296121"/>
    <lineage>
        <taxon>Eukaryota</taxon>
        <taxon>Fungi</taxon>
        <taxon>Dikarya</taxon>
        <taxon>Basidiomycota</taxon>
        <taxon>Agaricomycotina</taxon>
        <taxon>Tremellomycetes</taxon>
        <taxon>Tremellales</taxon>
        <taxon>Cryptococcaceae</taxon>
        <taxon>Kwoniella</taxon>
    </lineage>
</organism>
<gene>
    <name evidence="1" type="ORF">I303_02312</name>
    <name evidence="2" type="ORF">I303_101556</name>
</gene>
<reference evidence="2" key="3">
    <citation type="submission" date="2024-02" db="EMBL/GenBank/DDBJ databases">
        <title>Comparative genomics of Cryptococcus and Kwoniella reveals pathogenesis evolution and contrasting modes of karyotype evolution via chromosome fusion or intercentromeric recombination.</title>
        <authorList>
            <person name="Coelho M.A."/>
            <person name="David-Palma M."/>
            <person name="Shea T."/>
            <person name="Bowers K."/>
            <person name="McGinley-Smith S."/>
            <person name="Mohammad A.W."/>
            <person name="Gnirke A."/>
            <person name="Yurkov A.M."/>
            <person name="Nowrousian M."/>
            <person name="Sun S."/>
            <person name="Cuomo C.A."/>
            <person name="Heitman J."/>
        </authorList>
    </citation>
    <scope>NUCLEOTIDE SEQUENCE</scope>
    <source>
        <strain evidence="2">CBS 10117</strain>
    </source>
</reference>
<evidence type="ECO:0000313" key="2">
    <source>
        <dbReference type="EMBL" id="WWC59010.1"/>
    </source>
</evidence>
<sequence>MFSAISTHHQPAQRDAVAARSAIGQSPSIVIYCPVREPSFMKSLFTGRNPNTPSRYRVISAVREGSFLTKDLAQHYLTAFNRSVMTKDRFASGDDFNEFVDGQLAKLDSSREFPTCHTVLTRRPSAVQELQKLNDTLEELSETECPTGILVLSRRDSTDTWQFPTRATFVRNAVRGSTTDDNETKLNSFAENLRFPMDQATWEATQRRFKHCKPYFMNSEDIKELVDKGILGETGYEDSHTAPYSSYP</sequence>
<protein>
    <submittedName>
        <fullName evidence="1">Uncharacterized protein</fullName>
    </submittedName>
</protein>
<dbReference type="RefSeq" id="XP_018265935.1">
    <property type="nucleotide sequence ID" value="XM_018405654.1"/>
</dbReference>
<dbReference type="Proteomes" id="UP000078595">
    <property type="component" value="Chromosome 2"/>
</dbReference>